<dbReference type="PROSITE" id="PS50110">
    <property type="entry name" value="RESPONSE_REGULATORY"/>
    <property type="match status" value="1"/>
</dbReference>
<dbReference type="InterPro" id="IPR001789">
    <property type="entry name" value="Sig_transdc_resp-reg_receiver"/>
</dbReference>
<feature type="modified residue" description="4-aspartylphosphate" evidence="1">
    <location>
        <position position="43"/>
    </location>
</feature>
<dbReference type="OrthoDB" id="673128at2"/>
<keyword evidence="4" id="KW-1185">Reference proteome</keyword>
<name>A0A2S6IQ70_9FLAO</name>
<protein>
    <submittedName>
        <fullName evidence="3">Response regulator receiver domain-containing protein</fullName>
    </submittedName>
</protein>
<dbReference type="AlphaFoldDB" id="A0A2S6IQ70"/>
<evidence type="ECO:0000256" key="1">
    <source>
        <dbReference type="PROSITE-ProRule" id="PRU00169"/>
    </source>
</evidence>
<dbReference type="SUPFAM" id="SSF52172">
    <property type="entry name" value="CheY-like"/>
    <property type="match status" value="1"/>
</dbReference>
<comment type="caution">
    <text evidence="3">The sequence shown here is derived from an EMBL/GenBank/DDBJ whole genome shotgun (WGS) entry which is preliminary data.</text>
</comment>
<dbReference type="Pfam" id="PF00072">
    <property type="entry name" value="Response_reg"/>
    <property type="match status" value="1"/>
</dbReference>
<dbReference type="EMBL" id="PTJE01000001">
    <property type="protein sequence ID" value="PPK96402.1"/>
    <property type="molecule type" value="Genomic_DNA"/>
</dbReference>
<proteinExistence type="predicted"/>
<evidence type="ECO:0000259" key="2">
    <source>
        <dbReference type="PROSITE" id="PS50110"/>
    </source>
</evidence>
<dbReference type="Gene3D" id="3.40.50.2300">
    <property type="match status" value="1"/>
</dbReference>
<dbReference type="InterPro" id="IPR011006">
    <property type="entry name" value="CheY-like_superfamily"/>
</dbReference>
<dbReference type="InterPro" id="IPR052893">
    <property type="entry name" value="TCS_response_regulator"/>
</dbReference>
<organism evidence="3 4">
    <name type="scientific">Nonlabens xylanidelens</name>
    <dbReference type="NCBI Taxonomy" id="191564"/>
    <lineage>
        <taxon>Bacteria</taxon>
        <taxon>Pseudomonadati</taxon>
        <taxon>Bacteroidota</taxon>
        <taxon>Flavobacteriia</taxon>
        <taxon>Flavobacteriales</taxon>
        <taxon>Flavobacteriaceae</taxon>
        <taxon>Nonlabens</taxon>
    </lineage>
</organism>
<accession>A0A2S6IQ70</accession>
<reference evidence="3 4" key="1">
    <citation type="submission" date="2018-02" db="EMBL/GenBank/DDBJ databases">
        <title>Genomic Encyclopedia of Archaeal and Bacterial Type Strains, Phase II (KMG-II): from individual species to whole genera.</title>
        <authorList>
            <person name="Goeker M."/>
        </authorList>
    </citation>
    <scope>NUCLEOTIDE SEQUENCE [LARGE SCALE GENOMIC DNA]</scope>
    <source>
        <strain evidence="3 4">DSM 16809</strain>
    </source>
</reference>
<feature type="domain" description="Response regulatory" evidence="2">
    <location>
        <begin position="1"/>
        <end position="112"/>
    </location>
</feature>
<gene>
    <name evidence="3" type="ORF">LY01_00222</name>
</gene>
<keyword evidence="1" id="KW-0597">Phosphoprotein</keyword>
<evidence type="ECO:0000313" key="3">
    <source>
        <dbReference type="EMBL" id="PPK96402.1"/>
    </source>
</evidence>
<dbReference type="PANTHER" id="PTHR44520:SF2">
    <property type="entry name" value="RESPONSE REGULATOR RCP1"/>
    <property type="match status" value="1"/>
</dbReference>
<sequence length="112" mass="12636">MLIKKNKLAQELVIFENGKLALKFFEEQLGKQDPELPEVVLLDLNMPVMDGWEFLDEMETYAGKLKEEGLKINVVSSTINPVEVAKANSHDIVNSFITKPINKQAMIEAFSV</sequence>
<dbReference type="PANTHER" id="PTHR44520">
    <property type="entry name" value="RESPONSE REGULATOR RCP1-RELATED"/>
    <property type="match status" value="1"/>
</dbReference>
<dbReference type="GO" id="GO:0000160">
    <property type="term" value="P:phosphorelay signal transduction system"/>
    <property type="evidence" value="ECO:0007669"/>
    <property type="project" value="InterPro"/>
</dbReference>
<dbReference type="Proteomes" id="UP000239002">
    <property type="component" value="Unassembled WGS sequence"/>
</dbReference>
<evidence type="ECO:0000313" key="4">
    <source>
        <dbReference type="Proteomes" id="UP000239002"/>
    </source>
</evidence>